<dbReference type="EMBL" id="JAEPRB010000019">
    <property type="protein sequence ID" value="KAG2226214.1"/>
    <property type="molecule type" value="Genomic_DNA"/>
</dbReference>
<feature type="compositionally biased region" description="Basic and acidic residues" evidence="1">
    <location>
        <begin position="16"/>
        <end position="25"/>
    </location>
</feature>
<organism evidence="2 3">
    <name type="scientific">Circinella minor</name>
    <dbReference type="NCBI Taxonomy" id="1195481"/>
    <lineage>
        <taxon>Eukaryota</taxon>
        <taxon>Fungi</taxon>
        <taxon>Fungi incertae sedis</taxon>
        <taxon>Mucoromycota</taxon>
        <taxon>Mucoromycotina</taxon>
        <taxon>Mucoromycetes</taxon>
        <taxon>Mucorales</taxon>
        <taxon>Lichtheimiaceae</taxon>
        <taxon>Circinella</taxon>
    </lineage>
</organism>
<gene>
    <name evidence="2" type="ORF">INT45_003359</name>
</gene>
<dbReference type="Proteomes" id="UP000646827">
    <property type="component" value="Unassembled WGS sequence"/>
</dbReference>
<proteinExistence type="predicted"/>
<name>A0A8H7S9L3_9FUNG</name>
<reference evidence="2 3" key="1">
    <citation type="submission" date="2020-12" db="EMBL/GenBank/DDBJ databases">
        <title>Metabolic potential, ecology and presence of endohyphal bacteria is reflected in genomic diversity of Mucoromycotina.</title>
        <authorList>
            <person name="Muszewska A."/>
            <person name="Okrasinska A."/>
            <person name="Steczkiewicz K."/>
            <person name="Drgas O."/>
            <person name="Orlowska M."/>
            <person name="Perlinska-Lenart U."/>
            <person name="Aleksandrzak-Piekarczyk T."/>
            <person name="Szatraj K."/>
            <person name="Zielenkiewicz U."/>
            <person name="Pilsyk S."/>
            <person name="Malc E."/>
            <person name="Mieczkowski P."/>
            <person name="Kruszewska J.S."/>
            <person name="Biernat P."/>
            <person name="Pawlowska J."/>
        </authorList>
    </citation>
    <scope>NUCLEOTIDE SEQUENCE [LARGE SCALE GENOMIC DNA]</scope>
    <source>
        <strain evidence="2 3">CBS 142.35</strain>
    </source>
</reference>
<evidence type="ECO:0000256" key="1">
    <source>
        <dbReference type="SAM" id="MobiDB-lite"/>
    </source>
</evidence>
<evidence type="ECO:0000313" key="2">
    <source>
        <dbReference type="EMBL" id="KAG2226214.1"/>
    </source>
</evidence>
<dbReference type="OrthoDB" id="2247821at2759"/>
<feature type="region of interest" description="Disordered" evidence="1">
    <location>
        <begin position="56"/>
        <end position="75"/>
    </location>
</feature>
<accession>A0A8H7S9L3</accession>
<sequence length="141" mass="17012">MADDDSLWQPVTHRNRQQERTEFPRWQHIRTQAEQQDIENSLCALDLQYQDEIWNDDNEDEDISSAGRKAASVEEDHEGLYLLWKERAQQKQQRQSEDEEDNESELDRALEQQKREQEYTWHWTLNWIPKYCSCCFTSSSS</sequence>
<feature type="region of interest" description="Disordered" evidence="1">
    <location>
        <begin position="88"/>
        <end position="111"/>
    </location>
</feature>
<feature type="region of interest" description="Disordered" evidence="1">
    <location>
        <begin position="1"/>
        <end position="26"/>
    </location>
</feature>
<comment type="caution">
    <text evidence="2">The sequence shown here is derived from an EMBL/GenBank/DDBJ whole genome shotgun (WGS) entry which is preliminary data.</text>
</comment>
<keyword evidence="3" id="KW-1185">Reference proteome</keyword>
<evidence type="ECO:0000313" key="3">
    <source>
        <dbReference type="Proteomes" id="UP000646827"/>
    </source>
</evidence>
<dbReference type="AlphaFoldDB" id="A0A8H7S9L3"/>
<protein>
    <submittedName>
        <fullName evidence="2">Uncharacterized protein</fullName>
    </submittedName>
</protein>